<feature type="signal peptide" evidence="6">
    <location>
        <begin position="1"/>
        <end position="27"/>
    </location>
</feature>
<dbReference type="Gene3D" id="1.50.10.100">
    <property type="entry name" value="Chondroitin AC/alginate lyase"/>
    <property type="match status" value="1"/>
</dbReference>
<protein>
    <submittedName>
        <fullName evidence="10">Uncharacterized protein</fullName>
    </submittedName>
</protein>
<dbReference type="InterPro" id="IPR011071">
    <property type="entry name" value="Lyase_8-like_C"/>
</dbReference>
<dbReference type="EMBL" id="CP012898">
    <property type="protein sequence ID" value="ALJ04465.1"/>
    <property type="molecule type" value="Genomic_DNA"/>
</dbReference>
<dbReference type="PATRIC" id="fig|1736674.3.peg.950"/>
<evidence type="ECO:0000256" key="6">
    <source>
        <dbReference type="SAM" id="SignalP"/>
    </source>
</evidence>
<evidence type="ECO:0000313" key="10">
    <source>
        <dbReference type="EMBL" id="ALJ04465.1"/>
    </source>
</evidence>
<dbReference type="STRING" id="1736674.APS56_04620"/>
<dbReference type="InterPro" id="IPR011013">
    <property type="entry name" value="Gal_mutarotase_sf_dom"/>
</dbReference>
<feature type="domain" description="Polysaccharide lyase family 8 central" evidence="7">
    <location>
        <begin position="598"/>
        <end position="875"/>
    </location>
</feature>
<evidence type="ECO:0000256" key="4">
    <source>
        <dbReference type="ARBA" id="ARBA00022837"/>
    </source>
</evidence>
<dbReference type="SUPFAM" id="SSF49785">
    <property type="entry name" value="Galactose-binding domain-like"/>
    <property type="match status" value="1"/>
</dbReference>
<evidence type="ECO:0000313" key="11">
    <source>
        <dbReference type="Proteomes" id="UP000057981"/>
    </source>
</evidence>
<dbReference type="Pfam" id="PF09092">
    <property type="entry name" value="Lyase_N"/>
    <property type="match status" value="1"/>
</dbReference>
<dbReference type="InterPro" id="IPR008979">
    <property type="entry name" value="Galactose-bd-like_sf"/>
</dbReference>
<sequence>MMYSFLRSKKQRLLLVTVFLMVTINFAQNNYKPTVESFEDETVLTNYDTSHGKLSLSNTHVRYGKSALQWDWNGESSMGTSHFKILTLDESPLAYGDYFPASPTLQMSLYSEKPQAGTITISFEKNGIKEVYFDIELSFKGWRRIWVPFYNMYGNPPKKGEQIDYDYFKITTNSSNGTLFFDDIIFSQYQDDRHQYPDEIVPFIKSDLNLGDDHWMPLISNYNNIKNLEPNPVSMAIRMDLKKFEQLIDQDLTIDKKYKVYINTLRDMYQGLQIKDNGETVVGPPLTFKEEQEYFDKNQQGDKVFNDIQDLGKVLKKLANFHDRANPAEQAEIETMFIAGTKYFLDQGWQAGSNGGTRHHIGYNVREITEAFFIMRQLLFDHGLLDEVGGSLHWLFNLGMLLNDENTFHVNIDYLNTQSYYHLMLIFLFEKQEMQAEMLRAYSKYMSITLAQQKEEWGFKVDGTAWHHNGHYPAYGIGAFQAVPKVIKTLSGTRFRISTAGHENFKRAFLASRIYSQPFEWGFGNAGRHPLESNGIHSLKDEFLQMAYAGNPQGTSKIDKDVAGAYLRLWGKDDMLNTSIFTQVNGIPKEKLSGYYTFPLAATAVHRRNDWAAIIKGYSKYVWASEIYVNENRYGRYPANGTVQLLNSKGEEGSGFKQEGWDWNRYPGSTIIYLPLKTLEAKKSLLMFRSNETFAGTTKLDGHGVFGMILNEGDGTNADGPETKAGYPGKLFAKKSVFSFGDKLIYIGTNISSIDKINPTQTNIYQSYLTDTKSTLYTSSETIKKFPYKAELKKDSEMGSWLTDPYGNGYHILSNTPIQIKKERQQSYHNKYSINTGSMNPKGKGAKETEGDYATAWINHGLAPKNASYQYVVYPFLNDDEQKNFDDKIKNDDSFTIIRADSIAHIVLNKETDITGYVVFEANQDLDSGLLLKVSEPALVMLNHKNHNSLTISAVQPDLNFPEYKKGKFRNYSRPVELQMTLEGKWSTFPADYIKNIDNSGTNTIITLECINGLPREFKLNKL</sequence>
<dbReference type="Gene3D" id="2.70.98.10">
    <property type="match status" value="1"/>
</dbReference>
<feature type="chain" id="PRO_5006042950" evidence="6">
    <location>
        <begin position="28"/>
        <end position="1023"/>
    </location>
</feature>
<dbReference type="InterPro" id="IPR015177">
    <property type="entry name" value="Lyase_catalyt"/>
</dbReference>
<dbReference type="InterPro" id="IPR003159">
    <property type="entry name" value="Lyase_8_central_dom"/>
</dbReference>
<evidence type="ECO:0000259" key="9">
    <source>
        <dbReference type="Pfam" id="PF09093"/>
    </source>
</evidence>
<keyword evidence="5" id="KW-0456">Lyase</keyword>
<dbReference type="SUPFAM" id="SSF49863">
    <property type="entry name" value="Hyaluronate lyase-like, C-terminal domain"/>
    <property type="match status" value="1"/>
</dbReference>
<dbReference type="InterPro" id="IPR008929">
    <property type="entry name" value="Chondroitin_lyas"/>
</dbReference>
<dbReference type="KEGG" id="ahz:APS56_04620"/>
<dbReference type="GO" id="GO:0006027">
    <property type="term" value="P:glycosaminoglycan catabolic process"/>
    <property type="evidence" value="ECO:0007669"/>
    <property type="project" value="InterPro"/>
</dbReference>
<dbReference type="Pfam" id="PF02278">
    <property type="entry name" value="Lyase_8"/>
    <property type="match status" value="1"/>
</dbReference>
<dbReference type="InterPro" id="IPR039174">
    <property type="entry name" value="Chondroitin_ABC_lyase"/>
</dbReference>
<evidence type="ECO:0000256" key="1">
    <source>
        <dbReference type="ARBA" id="ARBA00001913"/>
    </source>
</evidence>
<evidence type="ECO:0000256" key="5">
    <source>
        <dbReference type="ARBA" id="ARBA00023239"/>
    </source>
</evidence>
<dbReference type="GO" id="GO:0030246">
    <property type="term" value="F:carbohydrate binding"/>
    <property type="evidence" value="ECO:0007669"/>
    <property type="project" value="InterPro"/>
</dbReference>
<feature type="domain" description="Lyase catalytic" evidence="9">
    <location>
        <begin position="238"/>
        <end position="572"/>
    </location>
</feature>
<dbReference type="GO" id="GO:0016837">
    <property type="term" value="F:carbon-oxygen lyase activity, acting on polysaccharides"/>
    <property type="evidence" value="ECO:0007669"/>
    <property type="project" value="UniProtKB-ARBA"/>
</dbReference>
<organism evidence="10 11">
    <name type="scientific">Pseudalgibacter alginicilyticus</name>
    <dbReference type="NCBI Taxonomy" id="1736674"/>
    <lineage>
        <taxon>Bacteria</taxon>
        <taxon>Pseudomonadati</taxon>
        <taxon>Bacteroidota</taxon>
        <taxon>Flavobacteriia</taxon>
        <taxon>Flavobacteriales</taxon>
        <taxon>Flavobacteriaceae</taxon>
        <taxon>Pseudalgibacter</taxon>
    </lineage>
</organism>
<name>A0A0P0CVL3_9FLAO</name>
<evidence type="ECO:0000256" key="3">
    <source>
        <dbReference type="ARBA" id="ARBA00011245"/>
    </source>
</evidence>
<gene>
    <name evidence="10" type="ORF">APS56_04620</name>
</gene>
<evidence type="ECO:0000256" key="2">
    <source>
        <dbReference type="ARBA" id="ARBA00006699"/>
    </source>
</evidence>
<dbReference type="SUPFAM" id="SSF74650">
    <property type="entry name" value="Galactose mutarotase-like"/>
    <property type="match status" value="1"/>
</dbReference>
<dbReference type="PANTHER" id="PTHR37322">
    <property type="match status" value="1"/>
</dbReference>
<evidence type="ECO:0000259" key="7">
    <source>
        <dbReference type="Pfam" id="PF02278"/>
    </source>
</evidence>
<comment type="cofactor">
    <cofactor evidence="1">
        <name>Ca(2+)</name>
        <dbReference type="ChEBI" id="CHEBI:29108"/>
    </cofactor>
</comment>
<dbReference type="Proteomes" id="UP000057981">
    <property type="component" value="Chromosome"/>
</dbReference>
<dbReference type="GO" id="GO:0005576">
    <property type="term" value="C:extracellular region"/>
    <property type="evidence" value="ECO:0007669"/>
    <property type="project" value="InterPro"/>
</dbReference>
<keyword evidence="4" id="KW-0106">Calcium</keyword>
<comment type="subunit">
    <text evidence="3">Monomer.</text>
</comment>
<dbReference type="InterPro" id="IPR014718">
    <property type="entry name" value="GH-type_carb-bd"/>
</dbReference>
<dbReference type="PANTHER" id="PTHR37322:SF3">
    <property type="entry name" value="CHONDROITIN SULFATE ABC EXOLYASE"/>
    <property type="match status" value="1"/>
</dbReference>
<evidence type="ECO:0000259" key="8">
    <source>
        <dbReference type="Pfam" id="PF09092"/>
    </source>
</evidence>
<dbReference type="AlphaFoldDB" id="A0A0P0CVL3"/>
<dbReference type="Gene3D" id="2.60.120.430">
    <property type="entry name" value="Galactose-binding lectin"/>
    <property type="match status" value="1"/>
</dbReference>
<dbReference type="GO" id="GO:0005975">
    <property type="term" value="P:carbohydrate metabolic process"/>
    <property type="evidence" value="ECO:0007669"/>
    <property type="project" value="InterPro"/>
</dbReference>
<dbReference type="InterPro" id="IPR015176">
    <property type="entry name" value="Lyase_N"/>
</dbReference>
<reference evidence="10 11" key="1">
    <citation type="submission" date="2015-10" db="EMBL/GenBank/DDBJ databases">
        <authorList>
            <person name="Gilbert D.G."/>
        </authorList>
    </citation>
    <scope>NUCLEOTIDE SEQUENCE [LARGE SCALE GENOMIC DNA]</scope>
    <source>
        <strain evidence="11">HZ-22</strain>
    </source>
</reference>
<keyword evidence="11" id="KW-1185">Reference proteome</keyword>
<dbReference type="Pfam" id="PF09093">
    <property type="entry name" value="Lyase_catalyt"/>
    <property type="match status" value="1"/>
</dbReference>
<dbReference type="OrthoDB" id="6394136at2"/>
<proteinExistence type="inferred from homology"/>
<dbReference type="SUPFAM" id="SSF48230">
    <property type="entry name" value="Chondroitin AC/alginate lyase"/>
    <property type="match status" value="1"/>
</dbReference>
<dbReference type="Gene3D" id="2.60.220.10">
    <property type="entry name" value="Polysaccharide lyase family 8-like, C-terminal"/>
    <property type="match status" value="1"/>
</dbReference>
<comment type="similarity">
    <text evidence="2">Belongs to the polysaccharide lyase 8 family.</text>
</comment>
<keyword evidence="6" id="KW-0732">Signal</keyword>
<accession>A0A0P0CVL3</accession>
<feature type="domain" description="Lyase N-terminal" evidence="8">
    <location>
        <begin position="35"/>
        <end position="203"/>
    </location>
</feature>